<dbReference type="InterPro" id="IPR002751">
    <property type="entry name" value="CbiM/NikMN"/>
</dbReference>
<comment type="caution">
    <text evidence="8">The sequence shown here is derived from an EMBL/GenBank/DDBJ whole genome shotgun (WGS) entry which is preliminary data.</text>
</comment>
<evidence type="ECO:0000256" key="3">
    <source>
        <dbReference type="ARBA" id="ARBA00022475"/>
    </source>
</evidence>
<proteinExistence type="predicted"/>
<dbReference type="PANTHER" id="PTHR34229">
    <property type="entry name" value="METAL TRANSPORT PROTEIN HI_1621-RELATED"/>
    <property type="match status" value="1"/>
</dbReference>
<dbReference type="GO" id="GO:0005886">
    <property type="term" value="C:plasma membrane"/>
    <property type="evidence" value="ECO:0007669"/>
    <property type="project" value="UniProtKB-SubCell"/>
</dbReference>
<gene>
    <name evidence="8" type="primary">cbiM</name>
    <name evidence="8" type="ORF">H9906_04560</name>
</gene>
<keyword evidence="5 7" id="KW-1133">Transmembrane helix</keyword>
<reference evidence="8" key="2">
    <citation type="submission" date="2021-04" db="EMBL/GenBank/DDBJ databases">
        <authorList>
            <person name="Gilroy R."/>
        </authorList>
    </citation>
    <scope>NUCLEOTIDE SEQUENCE</scope>
    <source>
        <strain evidence="8">9264</strain>
    </source>
</reference>
<evidence type="ECO:0000256" key="4">
    <source>
        <dbReference type="ARBA" id="ARBA00022692"/>
    </source>
</evidence>
<evidence type="ECO:0000256" key="7">
    <source>
        <dbReference type="SAM" id="Phobius"/>
    </source>
</evidence>
<evidence type="ECO:0000256" key="6">
    <source>
        <dbReference type="ARBA" id="ARBA00023136"/>
    </source>
</evidence>
<name>A0A9D2RH25_9BURK</name>
<dbReference type="NCBIfam" id="NF004904">
    <property type="entry name" value="PRK06265.1-4"/>
    <property type="match status" value="1"/>
</dbReference>
<comment type="subcellular location">
    <subcellularLocation>
        <location evidence="1">Cell membrane</location>
        <topology evidence="1">Multi-pass membrane protein</topology>
    </subcellularLocation>
</comment>
<dbReference type="GO" id="GO:0000041">
    <property type="term" value="P:transition metal ion transport"/>
    <property type="evidence" value="ECO:0007669"/>
    <property type="project" value="InterPro"/>
</dbReference>
<dbReference type="Gene3D" id="1.10.1760.20">
    <property type="match status" value="1"/>
</dbReference>
<dbReference type="Pfam" id="PF01891">
    <property type="entry name" value="CbiM"/>
    <property type="match status" value="1"/>
</dbReference>
<dbReference type="NCBIfam" id="NF004905">
    <property type="entry name" value="PRK06265.1-5"/>
    <property type="match status" value="1"/>
</dbReference>
<evidence type="ECO:0000256" key="5">
    <source>
        <dbReference type="ARBA" id="ARBA00022989"/>
    </source>
</evidence>
<dbReference type="Proteomes" id="UP000823889">
    <property type="component" value="Unassembled WGS sequence"/>
</dbReference>
<keyword evidence="3" id="KW-1003">Cell membrane</keyword>
<evidence type="ECO:0000313" key="9">
    <source>
        <dbReference type="Proteomes" id="UP000823889"/>
    </source>
</evidence>
<sequence>MHLSEGILSGPVVVSALAVGAGLTVLSLRRLSEPMLPLAAMLGGVFFALGTIHIPVGPGSVHLLLNGLLGVFLGWAVFPVMLVALILQAALFGFGGFAVLGANLLIMGVPAVAAHYVAQPLMPQRPKLAGVLAAVVGVTGAAALAALLLALSGGSVFLQAIYALMVVHVPVVVVEATITALALQYVVRLRPEWWDKVSYAG</sequence>
<organism evidence="8 9">
    <name type="scientific">Candidatus Paenalcaligenes intestinipullorum</name>
    <dbReference type="NCBI Taxonomy" id="2838718"/>
    <lineage>
        <taxon>Bacteria</taxon>
        <taxon>Pseudomonadati</taxon>
        <taxon>Pseudomonadota</taxon>
        <taxon>Betaproteobacteria</taxon>
        <taxon>Burkholderiales</taxon>
        <taxon>Alcaligenaceae</taxon>
        <taxon>Paenalcaligenes</taxon>
    </lineage>
</organism>
<keyword evidence="6 7" id="KW-0472">Membrane</keyword>
<feature type="transmembrane region" description="Helical" evidence="7">
    <location>
        <begin position="128"/>
        <end position="149"/>
    </location>
</feature>
<dbReference type="PANTHER" id="PTHR34229:SF1">
    <property type="entry name" value="METAL TRANSPORT PROTEIN HI_1621-RELATED"/>
    <property type="match status" value="1"/>
</dbReference>
<keyword evidence="2" id="KW-0813">Transport</keyword>
<evidence type="ECO:0000256" key="2">
    <source>
        <dbReference type="ARBA" id="ARBA00022448"/>
    </source>
</evidence>
<dbReference type="EMBL" id="DWUQ01000093">
    <property type="protein sequence ID" value="HJD44287.1"/>
    <property type="molecule type" value="Genomic_DNA"/>
</dbReference>
<accession>A0A9D2RH25</accession>
<feature type="transmembrane region" description="Helical" evidence="7">
    <location>
        <begin position="68"/>
        <end position="87"/>
    </location>
</feature>
<evidence type="ECO:0000256" key="1">
    <source>
        <dbReference type="ARBA" id="ARBA00004651"/>
    </source>
</evidence>
<dbReference type="AlphaFoldDB" id="A0A9D2RH25"/>
<feature type="transmembrane region" description="Helical" evidence="7">
    <location>
        <begin position="161"/>
        <end position="187"/>
    </location>
</feature>
<feature type="transmembrane region" description="Helical" evidence="7">
    <location>
        <begin position="94"/>
        <end position="116"/>
    </location>
</feature>
<evidence type="ECO:0000313" key="8">
    <source>
        <dbReference type="EMBL" id="HJD44287.1"/>
    </source>
</evidence>
<feature type="transmembrane region" description="Helical" evidence="7">
    <location>
        <begin position="6"/>
        <end position="28"/>
    </location>
</feature>
<reference evidence="8" key="1">
    <citation type="journal article" date="2021" name="PeerJ">
        <title>Extensive microbial diversity within the chicken gut microbiome revealed by metagenomics and culture.</title>
        <authorList>
            <person name="Gilroy R."/>
            <person name="Ravi A."/>
            <person name="Getino M."/>
            <person name="Pursley I."/>
            <person name="Horton D.L."/>
            <person name="Alikhan N.F."/>
            <person name="Baker D."/>
            <person name="Gharbi K."/>
            <person name="Hall N."/>
            <person name="Watson M."/>
            <person name="Adriaenssens E.M."/>
            <person name="Foster-Nyarko E."/>
            <person name="Jarju S."/>
            <person name="Secka A."/>
            <person name="Antonio M."/>
            <person name="Oren A."/>
            <person name="Chaudhuri R.R."/>
            <person name="La Ragione R."/>
            <person name="Hildebrand F."/>
            <person name="Pallen M.J."/>
        </authorList>
    </citation>
    <scope>NUCLEOTIDE SEQUENCE</scope>
    <source>
        <strain evidence="8">9264</strain>
    </source>
</reference>
<feature type="transmembrane region" description="Helical" evidence="7">
    <location>
        <begin position="35"/>
        <end position="56"/>
    </location>
</feature>
<keyword evidence="4 7" id="KW-0812">Transmembrane</keyword>
<protein>
    <submittedName>
        <fullName evidence="8">Cobalt transporter CbiM</fullName>
    </submittedName>
</protein>